<feature type="compositionally biased region" description="Basic and acidic residues" evidence="8">
    <location>
        <begin position="90"/>
        <end position="100"/>
    </location>
</feature>
<dbReference type="FunFam" id="2.40.30.10:FF:000008">
    <property type="entry name" value="Translation initiation factor IF-2"/>
    <property type="match status" value="1"/>
</dbReference>
<dbReference type="SUPFAM" id="SSF50447">
    <property type="entry name" value="Translation proteins"/>
    <property type="match status" value="2"/>
</dbReference>
<comment type="caution">
    <text evidence="10">The sequence shown here is derived from an EMBL/GenBank/DDBJ whole genome shotgun (WGS) entry which is preliminary data.</text>
</comment>
<dbReference type="InterPro" id="IPR006847">
    <property type="entry name" value="IF2_N"/>
</dbReference>
<dbReference type="Gene3D" id="2.40.30.10">
    <property type="entry name" value="Translation factors"/>
    <property type="match status" value="2"/>
</dbReference>
<dbReference type="PROSITE" id="PS51722">
    <property type="entry name" value="G_TR_2"/>
    <property type="match status" value="1"/>
</dbReference>
<organism evidence="10 11">
    <name type="scientific">Coccomyxa viridis</name>
    <dbReference type="NCBI Taxonomy" id="1274662"/>
    <lineage>
        <taxon>Eukaryota</taxon>
        <taxon>Viridiplantae</taxon>
        <taxon>Chlorophyta</taxon>
        <taxon>core chlorophytes</taxon>
        <taxon>Trebouxiophyceae</taxon>
        <taxon>Trebouxiophyceae incertae sedis</taxon>
        <taxon>Coccomyxaceae</taxon>
        <taxon>Coccomyxa</taxon>
    </lineage>
</organism>
<feature type="region of interest" description="Disordered" evidence="8">
    <location>
        <begin position="1"/>
        <end position="364"/>
    </location>
</feature>
<dbReference type="SUPFAM" id="SSF52156">
    <property type="entry name" value="Initiation factor IF2/eIF5b, domain 3"/>
    <property type="match status" value="1"/>
</dbReference>
<dbReference type="CDD" id="cd03692">
    <property type="entry name" value="mtIF2_IVc"/>
    <property type="match status" value="1"/>
</dbReference>
<dbReference type="SUPFAM" id="SSF52540">
    <property type="entry name" value="P-loop containing nucleoside triphosphate hydrolases"/>
    <property type="match status" value="1"/>
</dbReference>
<dbReference type="PROSITE" id="PS01176">
    <property type="entry name" value="IF2"/>
    <property type="match status" value="1"/>
</dbReference>
<dbReference type="InterPro" id="IPR053905">
    <property type="entry name" value="EF-G-like_DII"/>
</dbReference>
<dbReference type="GO" id="GO:0003924">
    <property type="term" value="F:GTPase activity"/>
    <property type="evidence" value="ECO:0007669"/>
    <property type="project" value="InterPro"/>
</dbReference>
<dbReference type="Gene3D" id="3.40.50.10050">
    <property type="entry name" value="Translation initiation factor IF- 2, domain 3"/>
    <property type="match status" value="1"/>
</dbReference>
<dbReference type="NCBIfam" id="TIGR00231">
    <property type="entry name" value="small_GTP"/>
    <property type="match status" value="1"/>
</dbReference>
<dbReference type="InterPro" id="IPR015760">
    <property type="entry name" value="TIF_IF2"/>
</dbReference>
<dbReference type="InterPro" id="IPR036925">
    <property type="entry name" value="TIF_IF2_dom3_sf"/>
</dbReference>
<evidence type="ECO:0000256" key="6">
    <source>
        <dbReference type="ARBA" id="ARBA00025162"/>
    </source>
</evidence>
<dbReference type="Pfam" id="PF04760">
    <property type="entry name" value="IF2_N"/>
    <property type="match status" value="1"/>
</dbReference>
<feature type="region of interest" description="Disordered" evidence="8">
    <location>
        <begin position="377"/>
        <end position="404"/>
    </location>
</feature>
<proteinExistence type="inferred from homology"/>
<dbReference type="Gene3D" id="3.40.50.300">
    <property type="entry name" value="P-loop containing nucleotide triphosphate hydrolases"/>
    <property type="match status" value="1"/>
</dbReference>
<dbReference type="AlphaFoldDB" id="A0AAV1IHX7"/>
<evidence type="ECO:0000313" key="11">
    <source>
        <dbReference type="Proteomes" id="UP001314263"/>
    </source>
</evidence>
<dbReference type="InterPro" id="IPR027417">
    <property type="entry name" value="P-loop_NTPase"/>
</dbReference>
<keyword evidence="11" id="KW-1185">Reference proteome</keyword>
<feature type="compositionally biased region" description="Polar residues" evidence="8">
    <location>
        <begin position="194"/>
        <end position="220"/>
    </location>
</feature>
<dbReference type="InterPro" id="IPR000178">
    <property type="entry name" value="TF_IF2_bacterial-like"/>
</dbReference>
<dbReference type="FunFam" id="3.40.50.300:FF:000019">
    <property type="entry name" value="Translation initiation factor IF-2"/>
    <property type="match status" value="1"/>
</dbReference>
<keyword evidence="2" id="KW-0396">Initiation factor</keyword>
<reference evidence="10 11" key="1">
    <citation type="submission" date="2023-10" db="EMBL/GenBank/DDBJ databases">
        <authorList>
            <person name="Maclean D."/>
            <person name="Macfadyen A."/>
        </authorList>
    </citation>
    <scope>NUCLEOTIDE SEQUENCE [LARGE SCALE GENOMIC DNA]</scope>
</reference>
<name>A0AAV1IHX7_9CHLO</name>
<dbReference type="InterPro" id="IPR005225">
    <property type="entry name" value="Small_GTP-bd"/>
</dbReference>
<dbReference type="GO" id="GO:0003743">
    <property type="term" value="F:translation initiation factor activity"/>
    <property type="evidence" value="ECO:0007669"/>
    <property type="project" value="UniProtKB-KW"/>
</dbReference>
<evidence type="ECO:0000256" key="7">
    <source>
        <dbReference type="ARBA" id="ARBA00044105"/>
    </source>
</evidence>
<dbReference type="Pfam" id="PF22042">
    <property type="entry name" value="EF-G_D2"/>
    <property type="match status" value="1"/>
</dbReference>
<feature type="compositionally biased region" description="Basic and acidic residues" evidence="8">
    <location>
        <begin position="395"/>
        <end position="404"/>
    </location>
</feature>
<dbReference type="FunFam" id="3.40.50.10050:FF:000001">
    <property type="entry name" value="Translation initiation factor IF-2"/>
    <property type="match status" value="1"/>
</dbReference>
<dbReference type="HAMAP" id="MF_00100_B">
    <property type="entry name" value="IF_2_B"/>
    <property type="match status" value="1"/>
</dbReference>
<evidence type="ECO:0000256" key="5">
    <source>
        <dbReference type="ARBA" id="ARBA00023134"/>
    </source>
</evidence>
<feature type="compositionally biased region" description="Low complexity" evidence="8">
    <location>
        <begin position="237"/>
        <end position="249"/>
    </location>
</feature>
<comment type="similarity">
    <text evidence="1">Belongs to the TRAFAC class translation factor GTPase superfamily. Classic translation factor GTPase family. IF-2 subfamily.</text>
</comment>
<feature type="compositionally biased region" description="Low complexity" evidence="8">
    <location>
        <begin position="316"/>
        <end position="329"/>
    </location>
</feature>
<feature type="domain" description="Tr-type G" evidence="9">
    <location>
        <begin position="499"/>
        <end position="672"/>
    </location>
</feature>
<dbReference type="GO" id="GO:0005737">
    <property type="term" value="C:cytoplasm"/>
    <property type="evidence" value="ECO:0007669"/>
    <property type="project" value="TreeGrafter"/>
</dbReference>
<keyword evidence="5" id="KW-0342">GTP-binding</keyword>
<dbReference type="InterPro" id="IPR009000">
    <property type="entry name" value="Transl_B-barrel_sf"/>
</dbReference>
<dbReference type="PRINTS" id="PR00315">
    <property type="entry name" value="ELONGATNFCT"/>
</dbReference>
<feature type="compositionally biased region" description="Basic and acidic residues" evidence="8">
    <location>
        <begin position="377"/>
        <end position="387"/>
    </location>
</feature>
<accession>A0AAV1IHX7</accession>
<evidence type="ECO:0000259" key="9">
    <source>
        <dbReference type="PROSITE" id="PS51722"/>
    </source>
</evidence>
<evidence type="ECO:0000313" key="10">
    <source>
        <dbReference type="EMBL" id="CAK0786401.1"/>
    </source>
</evidence>
<dbReference type="NCBIfam" id="TIGR00487">
    <property type="entry name" value="IF-2"/>
    <property type="match status" value="1"/>
</dbReference>
<evidence type="ECO:0000256" key="1">
    <source>
        <dbReference type="ARBA" id="ARBA00007733"/>
    </source>
</evidence>
<feature type="compositionally biased region" description="Basic and acidic residues" evidence="8">
    <location>
        <begin position="28"/>
        <end position="46"/>
    </location>
</feature>
<dbReference type="Proteomes" id="UP001314263">
    <property type="component" value="Unassembled WGS sequence"/>
</dbReference>
<dbReference type="Pfam" id="PF11987">
    <property type="entry name" value="IF-2"/>
    <property type="match status" value="1"/>
</dbReference>
<comment type="function">
    <text evidence="6">One of the essential components for the initiation of protein synthesis. Protects formylmethionyl-tRNA from spontaneous hydrolysis and promotes its binding to the 30S ribosomal subunits. Also involved in the hydrolysis of GTP during the formation of the 70S ribosomal complex.</text>
</comment>
<protein>
    <recommendedName>
        <fullName evidence="7">Translation initiation factor IF-2, chloroplastic</fullName>
    </recommendedName>
</protein>
<keyword evidence="4" id="KW-0648">Protein biosynthesis</keyword>
<dbReference type="GO" id="GO:0005525">
    <property type="term" value="F:GTP binding"/>
    <property type="evidence" value="ECO:0007669"/>
    <property type="project" value="UniProtKB-KW"/>
</dbReference>
<dbReference type="PANTHER" id="PTHR43381">
    <property type="entry name" value="TRANSLATION INITIATION FACTOR IF-2-RELATED"/>
    <property type="match status" value="1"/>
</dbReference>
<evidence type="ECO:0000256" key="8">
    <source>
        <dbReference type="SAM" id="MobiDB-lite"/>
    </source>
</evidence>
<dbReference type="CDD" id="cd01887">
    <property type="entry name" value="IF2_eIF5B"/>
    <property type="match status" value="1"/>
</dbReference>
<feature type="compositionally biased region" description="Low complexity" evidence="8">
    <location>
        <begin position="101"/>
        <end position="177"/>
    </location>
</feature>
<dbReference type="CDD" id="cd03702">
    <property type="entry name" value="IF2_mtIF2_II"/>
    <property type="match status" value="1"/>
</dbReference>
<dbReference type="Pfam" id="PF00009">
    <property type="entry name" value="GTP_EFTU"/>
    <property type="match status" value="1"/>
</dbReference>
<dbReference type="InterPro" id="IPR023115">
    <property type="entry name" value="TIF_IF2_dom3"/>
</dbReference>
<dbReference type="PANTHER" id="PTHR43381:SF5">
    <property type="entry name" value="TR-TYPE G DOMAIN-CONTAINING PROTEIN"/>
    <property type="match status" value="1"/>
</dbReference>
<gene>
    <name evidence="10" type="ORF">CVIRNUC_009614</name>
</gene>
<evidence type="ECO:0000256" key="4">
    <source>
        <dbReference type="ARBA" id="ARBA00022917"/>
    </source>
</evidence>
<keyword evidence="3" id="KW-0547">Nucleotide-binding</keyword>
<dbReference type="InterPro" id="IPR000795">
    <property type="entry name" value="T_Tr_GTP-bd_dom"/>
</dbReference>
<sequence length="1023" mass="108214">MQDRPGRQGSGRGYRRQDSFAEPSEGNGSDRRQGFRERSSYNDRGRGRGTGQRRPYNDDRPSNGQRGQQGDRPGERPQQTGPRAYSNGRAEGDRNEDAKDPAQSPATSLTASQASAAAAAPPRPQAPEAAAATDALSATAQPASQAPESAAPAAGAAPQQPTLQAADAAAAPGSLSAPPRPAARSTDGARPESRPQQPAQARQGTPQAVRQDSGQEQSTSAAAAPALAPSPGPARPQAPAGAGNGAPPADEAPKLLSAKPQLSRAPTRGGVRGGRGQQVDPNSIPAGGRRQETGRQESGNGQERPQRREPQGRVEGATGPRTAAAAPGGQRTEYVPVRDTGDDRVGRGQGGRGGGRDFQVTDHFGARRNPASRWMQRADEGKVDISTRRSSRAQRRMDRADARRDAAPVREDIFEIGNEGLSVTELSQKLALPTGEVVKTLFMQGIMVQVNQVLDKDTVKLVAKEYEVEVIDKEEAGIDTMAKKTVDYLEDEDVELLQPRPPIVTVMGHVDHGKTSLLDYVRKTKVAFGEAGGITQAIGAYTVDVPAESGAKHITFLDTPGHEAFSAMRARGTKVTDIAIVVVAADDGVRPQTLEAISHAKAAGVPILVAINKIDKEGANIDRVKQEMSENGLLPEEWGGETPMVAISAKKGDGVDDLLETVLLMAEVEELLANPDRPARGTIVESHLDKKTGAVATMLVAAGTLRQGDVVQAGAAFGKVRTMRESKGEVTEAGPSIAVQMVGLNAVPVAGDEFSVCSTEQEARKNAEAVELAMRLDRLQAQAGASMVTTNTLASMDEDESDAALKRFNIILKADATGALEAVKAAINALPQDRVQPRFLLAAASDITKSDVDLAFASDGIILGFNIEPSEAALAHAKQYGVDMRSYRVIYDIVDDIRAMMEGKLAAVEERMPLGEAEVRAIFGSGSRIVAGCMVTEGQVRKGCHAVIMRNKQKVHEGKVTSLRRVKDDVKEVSAGLECGLAVETYLGWREGDRIELCEIKSKQQTLEEASPVPAPAAVPAGV</sequence>
<evidence type="ECO:0000256" key="3">
    <source>
        <dbReference type="ARBA" id="ARBA00022741"/>
    </source>
</evidence>
<dbReference type="InterPro" id="IPR044145">
    <property type="entry name" value="IF2_II"/>
</dbReference>
<evidence type="ECO:0000256" key="2">
    <source>
        <dbReference type="ARBA" id="ARBA00022540"/>
    </source>
</evidence>
<dbReference type="EMBL" id="CAUYUE010000014">
    <property type="protein sequence ID" value="CAK0786401.1"/>
    <property type="molecule type" value="Genomic_DNA"/>
</dbReference>